<sequence length="362" mass="39712">MVSIQYLRAFAAILVVFHHARYQVTEFQVFYDQGVWLFGQAGVDIFFVISGFIMWVTTSGRPMSPGRFIQNRIIRIVPMYWIVTLAVAIAVLLMPSLFRAAEATPEHVVKSLLFIPHFDPGAPGRIWPLLIPGWTLNYEMFFYGVFAAAMFLPRRLIIPAVAALLASISLAGHILTFEDPVLSFFSESIIMEFAAGMLLGQIYLQGRLAPPVWLSGLSIAAGLVMMVVLTPWETAETRLLVWGVPALLTVAGFLALEVKGMIGRNAILTLLGDASYSIYLTHILTLGVVRTGWRKLDLVQQDLATACVYMVSAIVISVAVGIVCHFLCEAPIHRLAKRLTAGSGRSTDVGPVGAMMGGSRQR</sequence>
<name>W9H3W2_9PROT</name>
<dbReference type="EMBL" id="AVFL01000012">
    <property type="protein sequence ID" value="EWY39417.1"/>
    <property type="molecule type" value="Genomic_DNA"/>
</dbReference>
<feature type="transmembrane region" description="Helical" evidence="1">
    <location>
        <begin position="212"/>
        <end position="232"/>
    </location>
</feature>
<dbReference type="PATRIC" id="fig|1385369.3.peg.3586"/>
<keyword evidence="1" id="KW-1133">Transmembrane helix</keyword>
<organism evidence="3 4">
    <name type="scientific">Skermanella stibiiresistens SB22</name>
    <dbReference type="NCBI Taxonomy" id="1385369"/>
    <lineage>
        <taxon>Bacteria</taxon>
        <taxon>Pseudomonadati</taxon>
        <taxon>Pseudomonadota</taxon>
        <taxon>Alphaproteobacteria</taxon>
        <taxon>Rhodospirillales</taxon>
        <taxon>Azospirillaceae</taxon>
        <taxon>Skermanella</taxon>
    </lineage>
</organism>
<keyword evidence="1" id="KW-0812">Transmembrane</keyword>
<gene>
    <name evidence="3" type="ORF">N825_06940</name>
</gene>
<feature type="transmembrane region" description="Helical" evidence="1">
    <location>
        <begin position="156"/>
        <end position="175"/>
    </location>
</feature>
<comment type="caution">
    <text evidence="3">The sequence shown here is derived from an EMBL/GenBank/DDBJ whole genome shotgun (WGS) entry which is preliminary data.</text>
</comment>
<evidence type="ECO:0000256" key="1">
    <source>
        <dbReference type="SAM" id="Phobius"/>
    </source>
</evidence>
<feature type="transmembrane region" description="Helical" evidence="1">
    <location>
        <begin position="268"/>
        <end position="289"/>
    </location>
</feature>
<proteinExistence type="predicted"/>
<dbReference type="GO" id="GO:0000271">
    <property type="term" value="P:polysaccharide biosynthetic process"/>
    <property type="evidence" value="ECO:0007669"/>
    <property type="project" value="TreeGrafter"/>
</dbReference>
<keyword evidence="3" id="KW-0012">Acyltransferase</keyword>
<protein>
    <submittedName>
        <fullName evidence="3">Acyltransferase</fullName>
    </submittedName>
</protein>
<dbReference type="PANTHER" id="PTHR23028">
    <property type="entry name" value="ACETYLTRANSFERASE"/>
    <property type="match status" value="1"/>
</dbReference>
<dbReference type="GO" id="GO:0016747">
    <property type="term" value="F:acyltransferase activity, transferring groups other than amino-acyl groups"/>
    <property type="evidence" value="ECO:0007669"/>
    <property type="project" value="InterPro"/>
</dbReference>
<keyword evidence="3" id="KW-0808">Transferase</keyword>
<evidence type="ECO:0000313" key="4">
    <source>
        <dbReference type="Proteomes" id="UP000019486"/>
    </source>
</evidence>
<reference evidence="3 4" key="1">
    <citation type="submission" date="2013-08" db="EMBL/GenBank/DDBJ databases">
        <title>The genome sequence of Skermanella stibiiresistens.</title>
        <authorList>
            <person name="Zhu W."/>
            <person name="Wang G."/>
        </authorList>
    </citation>
    <scope>NUCLEOTIDE SEQUENCE [LARGE SCALE GENOMIC DNA]</scope>
    <source>
        <strain evidence="3 4">SB22</strain>
    </source>
</reference>
<feature type="transmembrane region" description="Helical" evidence="1">
    <location>
        <begin position="309"/>
        <end position="328"/>
    </location>
</feature>
<dbReference type="Proteomes" id="UP000019486">
    <property type="component" value="Unassembled WGS sequence"/>
</dbReference>
<dbReference type="STRING" id="1385369.N825_06940"/>
<dbReference type="PANTHER" id="PTHR23028:SF131">
    <property type="entry name" value="BLR2367 PROTEIN"/>
    <property type="match status" value="1"/>
</dbReference>
<feature type="domain" description="Acyltransferase 3" evidence="2">
    <location>
        <begin position="3"/>
        <end position="320"/>
    </location>
</feature>
<dbReference type="InterPro" id="IPR002656">
    <property type="entry name" value="Acyl_transf_3_dom"/>
</dbReference>
<evidence type="ECO:0000259" key="2">
    <source>
        <dbReference type="Pfam" id="PF01757"/>
    </source>
</evidence>
<feature type="transmembrane region" description="Helical" evidence="1">
    <location>
        <begin position="36"/>
        <end position="56"/>
    </location>
</feature>
<feature type="transmembrane region" description="Helical" evidence="1">
    <location>
        <begin position="181"/>
        <end position="200"/>
    </location>
</feature>
<feature type="transmembrane region" description="Helical" evidence="1">
    <location>
        <begin position="126"/>
        <end position="149"/>
    </location>
</feature>
<dbReference type="GO" id="GO:0016020">
    <property type="term" value="C:membrane"/>
    <property type="evidence" value="ECO:0007669"/>
    <property type="project" value="TreeGrafter"/>
</dbReference>
<accession>W9H3W2</accession>
<dbReference type="InterPro" id="IPR050879">
    <property type="entry name" value="Acyltransferase_3"/>
</dbReference>
<evidence type="ECO:0000313" key="3">
    <source>
        <dbReference type="EMBL" id="EWY39417.1"/>
    </source>
</evidence>
<keyword evidence="1" id="KW-0472">Membrane</keyword>
<feature type="transmembrane region" description="Helical" evidence="1">
    <location>
        <begin position="7"/>
        <end position="24"/>
    </location>
</feature>
<feature type="transmembrane region" description="Helical" evidence="1">
    <location>
        <begin position="238"/>
        <end position="256"/>
    </location>
</feature>
<feature type="transmembrane region" description="Helical" evidence="1">
    <location>
        <begin position="77"/>
        <end position="98"/>
    </location>
</feature>
<keyword evidence="4" id="KW-1185">Reference proteome</keyword>
<dbReference type="Pfam" id="PF01757">
    <property type="entry name" value="Acyl_transf_3"/>
    <property type="match status" value="1"/>
</dbReference>
<dbReference type="AlphaFoldDB" id="W9H3W2"/>